<dbReference type="AlphaFoldDB" id="A0A0F9JVK8"/>
<dbReference type="EMBL" id="LAZR01010522">
    <property type="protein sequence ID" value="KKM66491.1"/>
    <property type="molecule type" value="Genomic_DNA"/>
</dbReference>
<proteinExistence type="predicted"/>
<organism evidence="1">
    <name type="scientific">marine sediment metagenome</name>
    <dbReference type="NCBI Taxonomy" id="412755"/>
    <lineage>
        <taxon>unclassified sequences</taxon>
        <taxon>metagenomes</taxon>
        <taxon>ecological metagenomes</taxon>
    </lineage>
</organism>
<accession>A0A0F9JVK8</accession>
<gene>
    <name evidence="1" type="ORF">LCGC14_1480710</name>
</gene>
<evidence type="ECO:0000313" key="1">
    <source>
        <dbReference type="EMBL" id="KKM66491.1"/>
    </source>
</evidence>
<sequence>MLDTIFDADVLHTQRIAIKRGDVVNLRATTSTTVILVRTFSERLAG</sequence>
<comment type="caution">
    <text evidence="1">The sequence shown here is derived from an EMBL/GenBank/DDBJ whole genome shotgun (WGS) entry which is preliminary data.</text>
</comment>
<name>A0A0F9JVK8_9ZZZZ</name>
<reference evidence="1" key="1">
    <citation type="journal article" date="2015" name="Nature">
        <title>Complex archaea that bridge the gap between prokaryotes and eukaryotes.</title>
        <authorList>
            <person name="Spang A."/>
            <person name="Saw J.H."/>
            <person name="Jorgensen S.L."/>
            <person name="Zaremba-Niedzwiedzka K."/>
            <person name="Martijn J."/>
            <person name="Lind A.E."/>
            <person name="van Eijk R."/>
            <person name="Schleper C."/>
            <person name="Guy L."/>
            <person name="Ettema T.J."/>
        </authorList>
    </citation>
    <scope>NUCLEOTIDE SEQUENCE</scope>
</reference>
<protein>
    <submittedName>
        <fullName evidence="1">Uncharacterized protein</fullName>
    </submittedName>
</protein>